<protein>
    <recommendedName>
        <fullName evidence="5">CRAL-TRIO domain-containing protein</fullName>
    </recommendedName>
</protein>
<keyword evidence="7" id="KW-1185">Reference proteome</keyword>
<accession>A0AAV0HKF5</accession>
<feature type="region of interest" description="Disordered" evidence="4">
    <location>
        <begin position="1"/>
        <end position="55"/>
    </location>
</feature>
<keyword evidence="3" id="KW-0472">Membrane</keyword>
<comment type="caution">
    <text evidence="6">The sequence shown here is derived from an EMBL/GenBank/DDBJ whole genome shotgun (WGS) entry which is preliminary data.</text>
</comment>
<feature type="domain" description="CRAL-TRIO" evidence="5">
    <location>
        <begin position="164"/>
        <end position="338"/>
    </location>
</feature>
<gene>
    <name evidence="6" type="ORF">LITE_LOCUS4906</name>
</gene>
<dbReference type="InterPro" id="IPR036273">
    <property type="entry name" value="CRAL/TRIO_N_dom_sf"/>
</dbReference>
<feature type="compositionally biased region" description="Basic and acidic residues" evidence="4">
    <location>
        <begin position="46"/>
        <end position="55"/>
    </location>
</feature>
<organism evidence="6 7">
    <name type="scientific">Linum tenue</name>
    <dbReference type="NCBI Taxonomy" id="586396"/>
    <lineage>
        <taxon>Eukaryota</taxon>
        <taxon>Viridiplantae</taxon>
        <taxon>Streptophyta</taxon>
        <taxon>Embryophyta</taxon>
        <taxon>Tracheophyta</taxon>
        <taxon>Spermatophyta</taxon>
        <taxon>Magnoliopsida</taxon>
        <taxon>eudicotyledons</taxon>
        <taxon>Gunneridae</taxon>
        <taxon>Pentapetalae</taxon>
        <taxon>rosids</taxon>
        <taxon>fabids</taxon>
        <taxon>Malpighiales</taxon>
        <taxon>Linaceae</taxon>
        <taxon>Linum</taxon>
    </lineage>
</organism>
<sequence length="371" mass="43053">MDKKCERKSQDTSEEAEEENDEEEEEEEEQEEQEDEDIDEYTNAGIDKECESPKDPVEYKMRKKRALLKFKTLVEDAICKNYLVDKPKKSKRNAKEQQQQLREDISLWGVPLLPSRDHEGTEIVLLKFLKANNYKVRSAFYMLRKVMKWRKEYGTDSILDEDLLTRDNDELKDVVHTGSTDKQGRPLYYTVYGAFKDKALCTKVLGTEESRENFLRLKVQNLEKSIKQLSFKSGGVDSIVQITDLKNFPAPMKELSSISKKIVTLFQSNYPGIINKNILINVPFWYYTSRVVTKKLMNPRARKKFILARPSNVTQTLSKYIPIEQVPAQYGGLKRDNDVEFSPEDKALEHRIRANAVGHVNIPVTEVLNEI</sequence>
<feature type="compositionally biased region" description="Basic and acidic residues" evidence="4">
    <location>
        <begin position="1"/>
        <end position="11"/>
    </location>
</feature>
<dbReference type="EMBL" id="CAMGYJ010000002">
    <property type="protein sequence ID" value="CAI0385770.1"/>
    <property type="molecule type" value="Genomic_DNA"/>
</dbReference>
<dbReference type="Gene3D" id="3.40.525.10">
    <property type="entry name" value="CRAL-TRIO lipid binding domain"/>
    <property type="match status" value="1"/>
</dbReference>
<dbReference type="GO" id="GO:0008289">
    <property type="term" value="F:lipid binding"/>
    <property type="evidence" value="ECO:0007669"/>
    <property type="project" value="InterPro"/>
</dbReference>
<name>A0AAV0HKF5_9ROSI</name>
<dbReference type="PANTHER" id="PTHR45932">
    <property type="entry name" value="PATELLIN-1"/>
    <property type="match status" value="1"/>
</dbReference>
<dbReference type="PROSITE" id="PS50191">
    <property type="entry name" value="CRAL_TRIO"/>
    <property type="match status" value="1"/>
</dbReference>
<dbReference type="InterPro" id="IPR011074">
    <property type="entry name" value="CRAL/TRIO_N_dom"/>
</dbReference>
<dbReference type="AlphaFoldDB" id="A0AAV0HKF5"/>
<evidence type="ECO:0000256" key="1">
    <source>
        <dbReference type="ARBA" id="ARBA00004370"/>
    </source>
</evidence>
<dbReference type="Pfam" id="PF00650">
    <property type="entry name" value="CRAL_TRIO"/>
    <property type="match status" value="1"/>
</dbReference>
<dbReference type="GO" id="GO:0016020">
    <property type="term" value="C:membrane"/>
    <property type="evidence" value="ECO:0007669"/>
    <property type="project" value="UniProtKB-SubCell"/>
</dbReference>
<dbReference type="InterPro" id="IPR001251">
    <property type="entry name" value="CRAL-TRIO_dom"/>
</dbReference>
<evidence type="ECO:0000259" key="5">
    <source>
        <dbReference type="PROSITE" id="PS50191"/>
    </source>
</evidence>
<evidence type="ECO:0000313" key="6">
    <source>
        <dbReference type="EMBL" id="CAI0385770.1"/>
    </source>
</evidence>
<dbReference type="InterPro" id="IPR036865">
    <property type="entry name" value="CRAL-TRIO_dom_sf"/>
</dbReference>
<dbReference type="PANTHER" id="PTHR45932:SF3">
    <property type="entry name" value="PATELLIN-4-LIKE"/>
    <property type="match status" value="1"/>
</dbReference>
<dbReference type="SMART" id="SM00516">
    <property type="entry name" value="SEC14"/>
    <property type="match status" value="1"/>
</dbReference>
<proteinExistence type="predicted"/>
<dbReference type="InterPro" id="IPR044834">
    <property type="entry name" value="PATL"/>
</dbReference>
<comment type="subcellular location">
    <subcellularLocation>
        <location evidence="1">Membrane</location>
    </subcellularLocation>
</comment>
<dbReference type="Proteomes" id="UP001154282">
    <property type="component" value="Unassembled WGS sequence"/>
</dbReference>
<dbReference type="SUPFAM" id="SSF52087">
    <property type="entry name" value="CRAL/TRIO domain"/>
    <property type="match status" value="1"/>
</dbReference>
<dbReference type="Pfam" id="PF03765">
    <property type="entry name" value="CRAL_TRIO_N"/>
    <property type="match status" value="1"/>
</dbReference>
<keyword evidence="2" id="KW-0813">Transport</keyword>
<evidence type="ECO:0000256" key="2">
    <source>
        <dbReference type="ARBA" id="ARBA00022448"/>
    </source>
</evidence>
<evidence type="ECO:0000256" key="3">
    <source>
        <dbReference type="ARBA" id="ARBA00023136"/>
    </source>
</evidence>
<evidence type="ECO:0000313" key="7">
    <source>
        <dbReference type="Proteomes" id="UP001154282"/>
    </source>
</evidence>
<reference evidence="6" key="1">
    <citation type="submission" date="2022-08" db="EMBL/GenBank/DDBJ databases">
        <authorList>
            <person name="Gutierrez-Valencia J."/>
        </authorList>
    </citation>
    <scope>NUCLEOTIDE SEQUENCE</scope>
</reference>
<dbReference type="SUPFAM" id="SSF46938">
    <property type="entry name" value="CRAL/TRIO N-terminal domain"/>
    <property type="match status" value="1"/>
</dbReference>
<feature type="compositionally biased region" description="Acidic residues" evidence="4">
    <location>
        <begin position="12"/>
        <end position="40"/>
    </location>
</feature>
<dbReference type="CDD" id="cd00170">
    <property type="entry name" value="SEC14"/>
    <property type="match status" value="1"/>
</dbReference>
<evidence type="ECO:0000256" key="4">
    <source>
        <dbReference type="SAM" id="MobiDB-lite"/>
    </source>
</evidence>